<evidence type="ECO:0000313" key="9">
    <source>
        <dbReference type="Proteomes" id="UP000243904"/>
    </source>
</evidence>
<dbReference type="Gene3D" id="3.30.70.360">
    <property type="match status" value="1"/>
</dbReference>
<name>A0A1H1YQJ4_9BRAD</name>
<dbReference type="GO" id="GO:0046872">
    <property type="term" value="F:metal ion binding"/>
    <property type="evidence" value="ECO:0007669"/>
    <property type="project" value="UniProtKB-KW"/>
</dbReference>
<dbReference type="Pfam" id="PF01546">
    <property type="entry name" value="Peptidase_M20"/>
    <property type="match status" value="1"/>
</dbReference>
<keyword evidence="6" id="KW-0464">Manganese</keyword>
<dbReference type="AlphaFoldDB" id="A0A1H1YQJ4"/>
<dbReference type="InterPro" id="IPR010158">
    <property type="entry name" value="Amidase_Cbmase"/>
</dbReference>
<evidence type="ECO:0000256" key="7">
    <source>
        <dbReference type="PIRSR" id="PIRSR001235-1"/>
    </source>
</evidence>
<dbReference type="PANTHER" id="PTHR32494">
    <property type="entry name" value="ALLANTOATE DEIMINASE-RELATED"/>
    <property type="match status" value="1"/>
</dbReference>
<reference evidence="9" key="1">
    <citation type="submission" date="2016-10" db="EMBL/GenBank/DDBJ databases">
        <authorList>
            <person name="Varghese N."/>
            <person name="Submissions S."/>
        </authorList>
    </citation>
    <scope>NUCLEOTIDE SEQUENCE [LARGE SCALE GENOMIC DNA]</scope>
    <source>
        <strain evidence="9">GAS369</strain>
    </source>
</reference>
<comment type="cofactor">
    <cofactor evidence="7">
        <name>Zn(2+)</name>
        <dbReference type="ChEBI" id="CHEBI:29105"/>
    </cofactor>
    <text evidence="7">Binds 2 Zn(2+) ions per subunit.</text>
</comment>
<evidence type="ECO:0000256" key="6">
    <source>
        <dbReference type="ARBA" id="ARBA00023211"/>
    </source>
</evidence>
<evidence type="ECO:0000313" key="8">
    <source>
        <dbReference type="EMBL" id="SDT23620.1"/>
    </source>
</evidence>
<evidence type="ECO:0000256" key="1">
    <source>
        <dbReference type="ARBA" id="ARBA00001936"/>
    </source>
</evidence>
<feature type="binding site" evidence="7">
    <location>
        <position position="98"/>
    </location>
    <ligand>
        <name>Zn(2+)</name>
        <dbReference type="ChEBI" id="CHEBI:29105"/>
        <label>1</label>
    </ligand>
</feature>
<dbReference type="SUPFAM" id="SSF53187">
    <property type="entry name" value="Zn-dependent exopeptidases"/>
    <property type="match status" value="1"/>
</dbReference>
<protein>
    <submittedName>
        <fullName evidence="8">N-carbamoyl-L-amino-acid hydrolase</fullName>
    </submittedName>
</protein>
<dbReference type="PIRSF" id="PIRSF001235">
    <property type="entry name" value="Amidase_carbamoylase"/>
    <property type="match status" value="1"/>
</dbReference>
<dbReference type="InterPro" id="IPR036264">
    <property type="entry name" value="Bact_exopeptidase_dim_dom"/>
</dbReference>
<proteinExistence type="inferred from homology"/>
<comment type="subunit">
    <text evidence="3">Homodimer.</text>
</comment>
<dbReference type="InterPro" id="IPR002933">
    <property type="entry name" value="Peptidase_M20"/>
</dbReference>
<feature type="binding site" evidence="7">
    <location>
        <position position="87"/>
    </location>
    <ligand>
        <name>Zn(2+)</name>
        <dbReference type="ChEBI" id="CHEBI:29105"/>
        <label>1</label>
    </ligand>
</feature>
<evidence type="ECO:0000256" key="2">
    <source>
        <dbReference type="ARBA" id="ARBA00006153"/>
    </source>
</evidence>
<evidence type="ECO:0000256" key="3">
    <source>
        <dbReference type="ARBA" id="ARBA00011738"/>
    </source>
</evidence>
<organism evidence="8 9">
    <name type="scientific">Bradyrhizobium canariense</name>
    <dbReference type="NCBI Taxonomy" id="255045"/>
    <lineage>
        <taxon>Bacteria</taxon>
        <taxon>Pseudomonadati</taxon>
        <taxon>Pseudomonadota</taxon>
        <taxon>Alphaproteobacteria</taxon>
        <taxon>Hyphomicrobiales</taxon>
        <taxon>Nitrobacteraceae</taxon>
        <taxon>Bradyrhizobium</taxon>
    </lineage>
</organism>
<dbReference type="GO" id="GO:0016813">
    <property type="term" value="F:hydrolase activity, acting on carbon-nitrogen (but not peptide) bonds, in linear amidines"/>
    <property type="evidence" value="ECO:0007669"/>
    <property type="project" value="InterPro"/>
</dbReference>
<gene>
    <name evidence="8" type="ORF">SAMN05444158_4955</name>
</gene>
<dbReference type="SUPFAM" id="SSF55031">
    <property type="entry name" value="Bacterial exopeptidase dimerisation domain"/>
    <property type="match status" value="1"/>
</dbReference>
<evidence type="ECO:0000256" key="4">
    <source>
        <dbReference type="ARBA" id="ARBA00022723"/>
    </source>
</evidence>
<keyword evidence="7" id="KW-0862">Zinc</keyword>
<dbReference type="NCBIfam" id="TIGR01879">
    <property type="entry name" value="hydantase"/>
    <property type="match status" value="1"/>
</dbReference>
<dbReference type="RefSeq" id="WP_100384758.1">
    <property type="nucleotide sequence ID" value="NZ_LT629750.1"/>
</dbReference>
<keyword evidence="5 8" id="KW-0378">Hydrolase</keyword>
<dbReference type="EMBL" id="LT629750">
    <property type="protein sequence ID" value="SDT23620.1"/>
    <property type="molecule type" value="Genomic_DNA"/>
</dbReference>
<dbReference type="Gene3D" id="3.40.630.10">
    <property type="entry name" value="Zn peptidases"/>
    <property type="match status" value="1"/>
</dbReference>
<comment type="cofactor">
    <cofactor evidence="1">
        <name>Mn(2+)</name>
        <dbReference type="ChEBI" id="CHEBI:29035"/>
    </cofactor>
</comment>
<comment type="similarity">
    <text evidence="2">Belongs to the peptidase M20 family.</text>
</comment>
<dbReference type="Proteomes" id="UP000243904">
    <property type="component" value="Chromosome I"/>
</dbReference>
<feature type="binding site" evidence="7">
    <location>
        <position position="133"/>
    </location>
    <ligand>
        <name>Zn(2+)</name>
        <dbReference type="ChEBI" id="CHEBI:29105"/>
        <label>2</label>
    </ligand>
</feature>
<accession>A0A1H1YQJ4</accession>
<feature type="binding site" evidence="7">
    <location>
        <position position="200"/>
    </location>
    <ligand>
        <name>Zn(2+)</name>
        <dbReference type="ChEBI" id="CHEBI:29105"/>
        <label>1</label>
    </ligand>
</feature>
<sequence>MQENLIAEIEALGPRLKALFETIAANTGDKPGITRAAFGSSETAAAESISEFARSEGLKSSFNRVGNLEIVDDRQADLQDEIIIGSHIDSVPHGGNYDGLAGVIAGLAVLAAFRRTNTQTKFRIKTIGFRCEESPWFGPAYIGSKLQLGLLKRGDLDILTRFDTGQTLASHLGAIGVIVDDSIAQPVSSLSGIRAYLELHIEQASLLETEKVPVGIATAVRGNIRFPFARCIGSHAHSGAVPRHLRRDAVLATAKLLAHADFVWSELIENGNQDLVFTCGIFQTNPHEHAMTKVPGEVNFSLNIGGTDDAVMEYLYSSIAKRADELQVEHGVEFRFGDRVGTSAVKLDMHLQQAATEAARDLNLTTRSMPTVGHDAAMYSKQGIPSSVLLMRNSNGSHNPDEHLEMSDFVMGLKILAETVLTI</sequence>
<evidence type="ECO:0000256" key="5">
    <source>
        <dbReference type="ARBA" id="ARBA00022801"/>
    </source>
</evidence>
<feature type="binding site" evidence="7">
    <location>
        <position position="398"/>
    </location>
    <ligand>
        <name>Zn(2+)</name>
        <dbReference type="ChEBI" id="CHEBI:29105"/>
        <label>2</label>
    </ligand>
</feature>
<dbReference type="PANTHER" id="PTHR32494:SF19">
    <property type="entry name" value="ALLANTOATE DEIMINASE-RELATED"/>
    <property type="match status" value="1"/>
</dbReference>
<feature type="binding site" evidence="7">
    <location>
        <position position="98"/>
    </location>
    <ligand>
        <name>Zn(2+)</name>
        <dbReference type="ChEBI" id="CHEBI:29105"/>
        <label>2</label>
    </ligand>
</feature>
<keyword evidence="4 7" id="KW-0479">Metal-binding</keyword>
<keyword evidence="9" id="KW-1185">Reference proteome</keyword>